<protein>
    <recommendedName>
        <fullName evidence="3">S-acyltransferase</fullName>
    </recommendedName>
</protein>
<proteinExistence type="predicted"/>
<dbReference type="EMBL" id="JACGWJ010000004">
    <property type="protein sequence ID" value="KAL0425244.1"/>
    <property type="molecule type" value="Genomic_DNA"/>
</dbReference>
<sequence>MDSEKSSIWKAMTKTPASIVLLAYTFLALWFVGGLSVFHLYLISTNQSTYENFRYQYSTRSNPYNRGIVGNFMEVFWSSIPASKNNFRAKVQKKSVVPSHSMSASFISTNVGNSKGEQEKAMWDIPINRALAIGSNRITLPDGDNITENQL</sequence>
<dbReference type="AlphaFoldDB" id="A0AAW2V6D6"/>
<reference evidence="2" key="2">
    <citation type="journal article" date="2024" name="Plant">
        <title>Genomic evolution and insights into agronomic trait innovations of Sesamum species.</title>
        <authorList>
            <person name="Miao H."/>
            <person name="Wang L."/>
            <person name="Qu L."/>
            <person name="Liu H."/>
            <person name="Sun Y."/>
            <person name="Le M."/>
            <person name="Wang Q."/>
            <person name="Wei S."/>
            <person name="Zheng Y."/>
            <person name="Lin W."/>
            <person name="Duan Y."/>
            <person name="Cao H."/>
            <person name="Xiong S."/>
            <person name="Wang X."/>
            <person name="Wei L."/>
            <person name="Li C."/>
            <person name="Ma Q."/>
            <person name="Ju M."/>
            <person name="Zhao R."/>
            <person name="Li G."/>
            <person name="Mu C."/>
            <person name="Tian Q."/>
            <person name="Mei H."/>
            <person name="Zhang T."/>
            <person name="Gao T."/>
            <person name="Zhang H."/>
        </authorList>
    </citation>
    <scope>NUCLEOTIDE SEQUENCE</scope>
    <source>
        <strain evidence="2">G02</strain>
    </source>
</reference>
<accession>A0AAW2V6D6</accession>
<evidence type="ECO:0000313" key="2">
    <source>
        <dbReference type="EMBL" id="KAL0425244.1"/>
    </source>
</evidence>
<feature type="transmembrane region" description="Helical" evidence="1">
    <location>
        <begin position="21"/>
        <end position="42"/>
    </location>
</feature>
<evidence type="ECO:0000256" key="1">
    <source>
        <dbReference type="SAM" id="Phobius"/>
    </source>
</evidence>
<keyword evidence="1" id="KW-1133">Transmembrane helix</keyword>
<keyword evidence="1" id="KW-0812">Transmembrane</keyword>
<name>A0AAW2V6D6_SESRA</name>
<reference evidence="2" key="1">
    <citation type="submission" date="2020-06" db="EMBL/GenBank/DDBJ databases">
        <authorList>
            <person name="Li T."/>
            <person name="Hu X."/>
            <person name="Zhang T."/>
            <person name="Song X."/>
            <person name="Zhang H."/>
            <person name="Dai N."/>
            <person name="Sheng W."/>
            <person name="Hou X."/>
            <person name="Wei L."/>
        </authorList>
    </citation>
    <scope>NUCLEOTIDE SEQUENCE</scope>
    <source>
        <strain evidence="2">G02</strain>
        <tissue evidence="2">Leaf</tissue>
    </source>
</reference>
<keyword evidence="1" id="KW-0472">Membrane</keyword>
<organism evidence="2">
    <name type="scientific">Sesamum radiatum</name>
    <name type="common">Black benniseed</name>
    <dbReference type="NCBI Taxonomy" id="300843"/>
    <lineage>
        <taxon>Eukaryota</taxon>
        <taxon>Viridiplantae</taxon>
        <taxon>Streptophyta</taxon>
        <taxon>Embryophyta</taxon>
        <taxon>Tracheophyta</taxon>
        <taxon>Spermatophyta</taxon>
        <taxon>Magnoliopsida</taxon>
        <taxon>eudicotyledons</taxon>
        <taxon>Gunneridae</taxon>
        <taxon>Pentapetalae</taxon>
        <taxon>asterids</taxon>
        <taxon>lamiids</taxon>
        <taxon>Lamiales</taxon>
        <taxon>Pedaliaceae</taxon>
        <taxon>Sesamum</taxon>
    </lineage>
</organism>
<gene>
    <name evidence="2" type="ORF">Sradi_1059200</name>
</gene>
<evidence type="ECO:0008006" key="3">
    <source>
        <dbReference type="Google" id="ProtNLM"/>
    </source>
</evidence>
<comment type="caution">
    <text evidence="2">The sequence shown here is derived from an EMBL/GenBank/DDBJ whole genome shotgun (WGS) entry which is preliminary data.</text>
</comment>